<reference evidence="2" key="1">
    <citation type="submission" date="2022-12" db="EMBL/GenBank/DDBJ databases">
        <authorList>
            <person name="Brejova B."/>
        </authorList>
    </citation>
    <scope>NUCLEOTIDE SEQUENCE</scope>
</reference>
<dbReference type="EMBL" id="CANTUO010000005">
    <property type="protein sequence ID" value="CAI5759794.1"/>
    <property type="molecule type" value="Genomic_DNA"/>
</dbReference>
<evidence type="ECO:0000259" key="1">
    <source>
        <dbReference type="Pfam" id="PF26147"/>
    </source>
</evidence>
<proteinExistence type="predicted"/>
<dbReference type="OrthoDB" id="5598028at2759"/>
<dbReference type="Pfam" id="PF26147">
    <property type="entry name" value="AB_HYDROLASE_YMC0-YMC35"/>
    <property type="match status" value="1"/>
</dbReference>
<feature type="domain" description="YMC020W-like alpha/beta hydrolase" evidence="1">
    <location>
        <begin position="145"/>
        <end position="488"/>
    </location>
</feature>
<dbReference type="Proteomes" id="UP001152885">
    <property type="component" value="Unassembled WGS sequence"/>
</dbReference>
<dbReference type="PANTHER" id="PTHR47349">
    <property type="entry name" value="CHROMOSOME 8, WHOLE GENOME SHOTGUN SEQUENCE"/>
    <property type="match status" value="1"/>
</dbReference>
<dbReference type="PANTHER" id="PTHR47349:SF1">
    <property type="entry name" value="AER328WP"/>
    <property type="match status" value="1"/>
</dbReference>
<evidence type="ECO:0000313" key="3">
    <source>
        <dbReference type="Proteomes" id="UP001152885"/>
    </source>
</evidence>
<dbReference type="InterPro" id="IPR058933">
    <property type="entry name" value="YMC020W-like_ab_hydrolase"/>
</dbReference>
<protein>
    <recommendedName>
        <fullName evidence="1">YMC020W-like alpha/beta hydrolase domain-containing protein</fullName>
    </recommendedName>
</protein>
<comment type="caution">
    <text evidence="2">The sequence shown here is derived from an EMBL/GenBank/DDBJ whole genome shotgun (WGS) entry which is preliminary data.</text>
</comment>
<sequence>MSKESQPLLSYLWSQQSKYTTDQEGGNIEEIRELQQGQTSTTENDSTSWLNWFWFTSTTTTMQPEDDDELSNDNKLFKELKLKIQKDTKLSYAIKSSIHNCELSVFDTPSENAPVIYTPKKKIKSNLQIVENQIRKKNDKGTIYPKFEENYRFLTWSSLLRILSKDLICGLKTEHHLYKKQFSKKGKFYVVIIAIHNYLPIKFTRVNIQKSNGNSRVLINKAKEAIHQYFQNQDIQLNIETIELEGMNKIEDSVEEYYKFLMNWKEIIKNSDWLFMCTIANSTPIGINLLAKLVESIHLKKVSLLNIDAYIGPNSDIESKLINRAYSQYENEIIRQIFEYNKANSDLSITLNQSMKKLIDSNVKIIFTGNVNDSFVPLYNQLGMKYDHPNIYRNFISQDSNFITTLFDIILILRNLGLETDYNLISNLSNFEENVEIYEIEDVYKEAIEFSLESTNLIHKRELQINETKMNDFDLNLLPWNLRSLIHELLKYKHVKKFNLLIQLIKDLKNWQPTTNKFKDVKYSFEGLIDVDLNELI</sequence>
<name>A0A9W4TZ94_9ASCO</name>
<evidence type="ECO:0000313" key="2">
    <source>
        <dbReference type="EMBL" id="CAI5759794.1"/>
    </source>
</evidence>
<accession>A0A9W4TZ94</accession>
<dbReference type="InterPro" id="IPR058934">
    <property type="entry name" value="YMC020W-like"/>
</dbReference>
<dbReference type="AlphaFoldDB" id="A0A9W4TZ94"/>
<organism evidence="2 3">
    <name type="scientific">Candida verbasci</name>
    <dbReference type="NCBI Taxonomy" id="1227364"/>
    <lineage>
        <taxon>Eukaryota</taxon>
        <taxon>Fungi</taxon>
        <taxon>Dikarya</taxon>
        <taxon>Ascomycota</taxon>
        <taxon>Saccharomycotina</taxon>
        <taxon>Pichiomycetes</taxon>
        <taxon>Debaryomycetaceae</taxon>
        <taxon>Candida/Lodderomyces clade</taxon>
        <taxon>Candida</taxon>
    </lineage>
</organism>
<gene>
    <name evidence="2" type="ORF">CANVERA_P4306</name>
</gene>
<keyword evidence="3" id="KW-1185">Reference proteome</keyword>